<feature type="transmembrane region" description="Helical" evidence="1">
    <location>
        <begin position="243"/>
        <end position="260"/>
    </location>
</feature>
<proteinExistence type="predicted"/>
<dbReference type="Pfam" id="PF06022">
    <property type="entry name" value="Cir_Bir_Yir"/>
    <property type="match status" value="1"/>
</dbReference>
<name>Q7R8K7_PLAYO</name>
<organism evidence="3 4">
    <name type="scientific">Plasmodium yoelii yoelii</name>
    <dbReference type="NCBI Taxonomy" id="73239"/>
    <lineage>
        <taxon>Eukaryota</taxon>
        <taxon>Sar</taxon>
        <taxon>Alveolata</taxon>
        <taxon>Apicomplexa</taxon>
        <taxon>Aconoidasida</taxon>
        <taxon>Haemosporida</taxon>
        <taxon>Plasmodiidae</taxon>
        <taxon>Plasmodium</taxon>
        <taxon>Plasmodium (Vinckeia)</taxon>
    </lineage>
</organism>
<keyword evidence="1" id="KW-1133">Transmembrane helix</keyword>
<gene>
    <name evidence="3" type="ORF">PY07215</name>
</gene>
<keyword evidence="1" id="KW-0812">Transmembrane</keyword>
<reference evidence="3 4" key="1">
    <citation type="journal article" date="2002" name="Nature">
        <title>Genome sequence and comparative analysis of the model rodent malaria parasite Plasmodium yoelii yoelii.</title>
        <authorList>
            <person name="Carlton J.M."/>
            <person name="Angiuoli S.V."/>
            <person name="Suh B.B."/>
            <person name="Kooij T.W."/>
            <person name="Pertea M."/>
            <person name="Silva J.C."/>
            <person name="Ermolaeva M.D."/>
            <person name="Allen J.E."/>
            <person name="Selengut J.D."/>
            <person name="Koo H.L."/>
            <person name="Peterson J.D."/>
            <person name="Pop M."/>
            <person name="Kosack D.S."/>
            <person name="Shumway M.F."/>
            <person name="Bidwell S.L."/>
            <person name="Shallom S.J."/>
            <person name="van Aken S.E."/>
            <person name="Riedmuller S.B."/>
            <person name="Feldblyum T.V."/>
            <person name="Cho J.K."/>
            <person name="Quackenbush J."/>
            <person name="Sedegah M."/>
            <person name="Shoaibi A."/>
            <person name="Cummings L.M."/>
            <person name="Florens L."/>
            <person name="Yates J.R."/>
            <person name="Raine J.D."/>
            <person name="Sinden R.E."/>
            <person name="Harris M.A."/>
            <person name="Cunningham D.A."/>
            <person name="Preiser P.R."/>
            <person name="Bergman L.W."/>
            <person name="Vaidya A.B."/>
            <person name="van Lin L.H."/>
            <person name="Janse C.J."/>
            <person name="Waters A.P."/>
            <person name="Smith H.O."/>
            <person name="White O.R."/>
            <person name="Salzberg S.L."/>
            <person name="Venter J.C."/>
            <person name="Fraser C.M."/>
            <person name="Hoffman S.L."/>
            <person name="Gardner M.J."/>
            <person name="Carucci D.J."/>
        </authorList>
    </citation>
    <scope>NUCLEOTIDE SEQUENCE [LARGE SCALE GENOMIC DNA]</scope>
    <source>
        <strain evidence="3 4">17XNL</strain>
    </source>
</reference>
<feature type="signal peptide" evidence="2">
    <location>
        <begin position="1"/>
        <end position="20"/>
    </location>
</feature>
<evidence type="ECO:0000256" key="2">
    <source>
        <dbReference type="SAM" id="SignalP"/>
    </source>
</evidence>
<protein>
    <submittedName>
        <fullName evidence="3">Yir3 protein</fullName>
    </submittedName>
</protein>
<dbReference type="InParanoid" id="Q7R8K7"/>
<comment type="caution">
    <text evidence="3">The sequence shown here is derived from an EMBL/GenBank/DDBJ whole genome shotgun (WGS) entry which is preliminary data.</text>
</comment>
<evidence type="ECO:0000313" key="3">
    <source>
        <dbReference type="EMBL" id="EAA19597.1"/>
    </source>
</evidence>
<feature type="chain" id="PRO_5004290340" evidence="2">
    <location>
        <begin position="21"/>
        <end position="323"/>
    </location>
</feature>
<evidence type="ECO:0000256" key="1">
    <source>
        <dbReference type="SAM" id="Phobius"/>
    </source>
</evidence>
<dbReference type="PaxDb" id="73239-Q7R8K7"/>
<dbReference type="InterPro" id="IPR006477">
    <property type="entry name" value="Yir_bir_cir"/>
</dbReference>
<sequence length="323" mass="37832">MSYKVVYIFFLILFWESINTIDKYFDDDPKNAGEHNPMNMLKLYCPDSNCSSDEEEIVAGFIMLLNLIGEEKIDGEKLVEYAILWLSYKLNQKKENETIILKDFYTDHIEYNSCYNKHIAADSNSDDNINKGVIEKKIKSMNMYIKDISNFYDPFKSLCNMYSEINAENNTECKTCLENAGEFFEKYEKLKDSFEITKGDSYSQLWSNLSVDYKIFENEYNKFRCDNVSSVVACPRSSVTKNTLIAIAIIFVAASILLGVSYKYSLFGFRKRSQKQHLREIFYVVEPILGLSILFSKTYYLYHIYFDLNHVIQLKCNSKYHKI</sequence>
<evidence type="ECO:0000313" key="4">
    <source>
        <dbReference type="Proteomes" id="UP000008553"/>
    </source>
</evidence>
<dbReference type="AlphaFoldDB" id="Q7R8K7"/>
<keyword evidence="2" id="KW-0732">Signal</keyword>
<dbReference type="EMBL" id="AABL01002595">
    <property type="protein sequence ID" value="EAA19597.1"/>
    <property type="molecule type" value="Genomic_DNA"/>
</dbReference>
<dbReference type="Proteomes" id="UP000008553">
    <property type="component" value="Unassembled WGS sequence"/>
</dbReference>
<accession>Q7R8K7</accession>
<keyword evidence="4" id="KW-1185">Reference proteome</keyword>
<feature type="transmembrane region" description="Helical" evidence="1">
    <location>
        <begin position="281"/>
        <end position="302"/>
    </location>
</feature>
<dbReference type="NCBIfam" id="TIGR01590">
    <property type="entry name" value="yir-bir-cir_Pla"/>
    <property type="match status" value="1"/>
</dbReference>
<keyword evidence="1" id="KW-0472">Membrane</keyword>